<comment type="caution">
    <text evidence="1">The sequence shown here is derived from an EMBL/GenBank/DDBJ whole genome shotgun (WGS) entry which is preliminary data.</text>
</comment>
<dbReference type="Proteomes" id="UP001158067">
    <property type="component" value="Unassembled WGS sequence"/>
</dbReference>
<sequence length="323" mass="35936">MALLLMADRGFIYWDHLPSLWTRKMFPTGHTESVRVPPSVTTTTLPSREPDFIFEQPSTGNIGLAEAKGHIVTAGNSPDYKSDLAGALGQVLPWTHCLNPSPTENYAISSYYQEANATDPTLIAFTDPPPRKEADPEWSVSYTPDDIRRGNYGAWLIGMGLQQTGQALRSRDDVDPSERKLAILDVQGEDFAIAINRFLCPCLFTHPFSRLTTDFDGGWETVRNWFQMGVFAVPIFGIAVNVLRSIEEAIAEPKGSALQRSRYVSRRANFSKVKSTELLPGGFAGSIFPDGTLFGFLDRSSPLWQTEKQQSFKLAEDPQRGIR</sequence>
<reference evidence="1 2" key="1">
    <citation type="submission" date="2017-05" db="EMBL/GenBank/DDBJ databases">
        <authorList>
            <person name="Varghese N."/>
            <person name="Submissions S."/>
        </authorList>
    </citation>
    <scope>NUCLEOTIDE SEQUENCE [LARGE SCALE GENOMIC DNA]</scope>
    <source>
        <strain evidence="1 2">DSM 25457</strain>
    </source>
</reference>
<dbReference type="EMBL" id="FXUG01000007">
    <property type="protein sequence ID" value="SMP61441.1"/>
    <property type="molecule type" value="Genomic_DNA"/>
</dbReference>
<keyword evidence="2" id="KW-1185">Reference proteome</keyword>
<evidence type="ECO:0000313" key="1">
    <source>
        <dbReference type="EMBL" id="SMP61441.1"/>
    </source>
</evidence>
<proteinExistence type="predicted"/>
<organism evidence="1 2">
    <name type="scientific">Neorhodopirellula lusitana</name>
    <dbReference type="NCBI Taxonomy" id="445327"/>
    <lineage>
        <taxon>Bacteria</taxon>
        <taxon>Pseudomonadati</taxon>
        <taxon>Planctomycetota</taxon>
        <taxon>Planctomycetia</taxon>
        <taxon>Pirellulales</taxon>
        <taxon>Pirellulaceae</taxon>
        <taxon>Neorhodopirellula</taxon>
    </lineage>
</organism>
<name>A0ABY1Q743_9BACT</name>
<accession>A0ABY1Q743</accession>
<evidence type="ECO:0000313" key="2">
    <source>
        <dbReference type="Proteomes" id="UP001158067"/>
    </source>
</evidence>
<protein>
    <submittedName>
        <fullName evidence="1">Uncharacterized protein</fullName>
    </submittedName>
</protein>
<gene>
    <name evidence="1" type="ORF">SAMN06265222_10797</name>
</gene>